<evidence type="ECO:0000313" key="3">
    <source>
        <dbReference type="EMBL" id="QKE63604.1"/>
    </source>
</evidence>
<dbReference type="SUPFAM" id="SSF52821">
    <property type="entry name" value="Rhodanese/Cell cycle control phosphatase"/>
    <property type="match status" value="1"/>
</dbReference>
<dbReference type="AlphaFoldDB" id="A0A6M8F4Z1"/>
<proteinExistence type="predicted"/>
<reference evidence="3" key="1">
    <citation type="submission" date="2020-07" db="EMBL/GenBank/DDBJ databases">
        <title>Nitrate ammonifying Pseudomonas campi sp. nov. isolated from German agricultural grassland.</title>
        <authorList>
            <person name="Timsy T."/>
            <person name="Ulrich A."/>
            <person name="Spanner T."/>
            <person name="Foesel B."/>
            <person name="Kolb S."/>
            <person name="Horn M.A."/>
            <person name="Behrendt U."/>
        </authorList>
    </citation>
    <scope>NUCLEOTIDE SEQUENCE</scope>
    <source>
        <strain evidence="3">S1-A32-2</strain>
    </source>
</reference>
<dbReference type="PANTHER" id="PTHR44086:SF10">
    <property type="entry name" value="THIOSULFATE SULFURTRANSFERASE_RHODANESE-LIKE DOMAIN-CONTAINING PROTEIN 3"/>
    <property type="match status" value="1"/>
</dbReference>
<feature type="chain" id="PRO_5027001762" evidence="1">
    <location>
        <begin position="18"/>
        <end position="126"/>
    </location>
</feature>
<dbReference type="CDD" id="cd00158">
    <property type="entry name" value="RHOD"/>
    <property type="match status" value="1"/>
</dbReference>
<evidence type="ECO:0000256" key="1">
    <source>
        <dbReference type="SAM" id="SignalP"/>
    </source>
</evidence>
<dbReference type="PANTHER" id="PTHR44086">
    <property type="entry name" value="THIOSULFATE SULFURTRANSFERASE RDL2, MITOCHONDRIAL-RELATED"/>
    <property type="match status" value="1"/>
</dbReference>
<feature type="domain" description="Rhodanese" evidence="2">
    <location>
        <begin position="30"/>
        <end position="119"/>
    </location>
</feature>
<dbReference type="GO" id="GO:0004792">
    <property type="term" value="F:thiosulfate-cyanide sulfurtransferase activity"/>
    <property type="evidence" value="ECO:0007669"/>
    <property type="project" value="TreeGrafter"/>
</dbReference>
<dbReference type="Gene3D" id="3.40.250.10">
    <property type="entry name" value="Rhodanese-like domain"/>
    <property type="match status" value="1"/>
</dbReference>
<accession>A0A6M8F4Z1</accession>
<dbReference type="Pfam" id="PF00581">
    <property type="entry name" value="Rhodanese"/>
    <property type="match status" value="1"/>
</dbReference>
<gene>
    <name evidence="3" type="ORF">HNE05_09615</name>
</gene>
<dbReference type="Proteomes" id="UP000501379">
    <property type="component" value="Chromosome"/>
</dbReference>
<evidence type="ECO:0000259" key="2">
    <source>
        <dbReference type="PROSITE" id="PS50206"/>
    </source>
</evidence>
<organism evidence="3 4">
    <name type="scientific">Aquipseudomonas campi</name>
    <dbReference type="NCBI Taxonomy" id="2731681"/>
    <lineage>
        <taxon>Bacteria</taxon>
        <taxon>Pseudomonadati</taxon>
        <taxon>Pseudomonadota</taxon>
        <taxon>Gammaproteobacteria</taxon>
        <taxon>Pseudomonadales</taxon>
        <taxon>Pseudomonadaceae</taxon>
        <taxon>Aquipseudomonas</taxon>
    </lineage>
</organism>
<sequence>MRALLLSLALILPIAQAGEIDQSAALRTLVLSDTVLIDVRSADEFASGALPGAQLIPHDQIGARIAAVVPDKNTPVVLYCRSGRRSSQAQDELRALGYTQVMNAGGYEQLKLATTPRDKEAACVDC</sequence>
<dbReference type="SMART" id="SM00450">
    <property type="entry name" value="RHOD"/>
    <property type="match status" value="1"/>
</dbReference>
<dbReference type="InterPro" id="IPR036873">
    <property type="entry name" value="Rhodanese-like_dom_sf"/>
</dbReference>
<dbReference type="EMBL" id="CP053697">
    <property type="protein sequence ID" value="QKE63604.1"/>
    <property type="molecule type" value="Genomic_DNA"/>
</dbReference>
<dbReference type="KEGG" id="pcam:HNE05_09615"/>
<keyword evidence="1" id="KW-0732">Signal</keyword>
<protein>
    <submittedName>
        <fullName evidence="3">Rhodanese-like domain-containing protein</fullName>
    </submittedName>
</protein>
<dbReference type="PROSITE" id="PS50206">
    <property type="entry name" value="RHODANESE_3"/>
    <property type="match status" value="1"/>
</dbReference>
<dbReference type="InterPro" id="IPR001763">
    <property type="entry name" value="Rhodanese-like_dom"/>
</dbReference>
<feature type="signal peptide" evidence="1">
    <location>
        <begin position="1"/>
        <end position="17"/>
    </location>
</feature>
<dbReference type="RefSeq" id="WP_173207396.1">
    <property type="nucleotide sequence ID" value="NZ_CP053697.2"/>
</dbReference>
<name>A0A6M8F4Z1_9GAMM</name>
<evidence type="ECO:0000313" key="4">
    <source>
        <dbReference type="Proteomes" id="UP000501379"/>
    </source>
</evidence>
<keyword evidence="4" id="KW-1185">Reference proteome</keyword>